<protein>
    <submittedName>
        <fullName evidence="2">Uncharacterized protein</fullName>
    </submittedName>
</protein>
<evidence type="ECO:0000313" key="2">
    <source>
        <dbReference type="EMBL" id="GBN64078.1"/>
    </source>
</evidence>
<dbReference type="AlphaFoldDB" id="A0A4Y2QLB6"/>
<comment type="caution">
    <text evidence="2">The sequence shown here is derived from an EMBL/GenBank/DDBJ whole genome shotgun (WGS) entry which is preliminary data.</text>
</comment>
<evidence type="ECO:0000313" key="1">
    <source>
        <dbReference type="EMBL" id="GBN64058.1"/>
    </source>
</evidence>
<proteinExistence type="predicted"/>
<accession>A0A4Y2QLB6</accession>
<dbReference type="Proteomes" id="UP000499080">
    <property type="component" value="Unassembled WGS sequence"/>
</dbReference>
<name>A0A4Y2QLB6_ARAVE</name>
<gene>
    <name evidence="1" type="ORF">AVEN_176154_1</name>
    <name evidence="2" type="ORF">AVEN_21462_1</name>
</gene>
<organism evidence="2 3">
    <name type="scientific">Araneus ventricosus</name>
    <name type="common">Orbweaver spider</name>
    <name type="synonym">Epeira ventricosa</name>
    <dbReference type="NCBI Taxonomy" id="182803"/>
    <lineage>
        <taxon>Eukaryota</taxon>
        <taxon>Metazoa</taxon>
        <taxon>Ecdysozoa</taxon>
        <taxon>Arthropoda</taxon>
        <taxon>Chelicerata</taxon>
        <taxon>Arachnida</taxon>
        <taxon>Araneae</taxon>
        <taxon>Araneomorphae</taxon>
        <taxon>Entelegynae</taxon>
        <taxon>Araneoidea</taxon>
        <taxon>Araneidae</taxon>
        <taxon>Araneus</taxon>
    </lineage>
</organism>
<dbReference type="EMBL" id="BGPR01014181">
    <property type="protein sequence ID" value="GBN64078.1"/>
    <property type="molecule type" value="Genomic_DNA"/>
</dbReference>
<sequence>MKETSHDVPILSSNLIPSSQFSVDKEFDIILFDGIYSNTGENKEAPANASCSANIQSDFVCMGRLIQYFLWNDLIAIMESSFWNELYTVSNLELGDNSLSGLFWYPRLGWETSLFPHVNNGKSDVSGVPE</sequence>
<keyword evidence="3" id="KW-1185">Reference proteome</keyword>
<reference evidence="2 3" key="1">
    <citation type="journal article" date="2019" name="Sci. Rep.">
        <title>Orb-weaving spider Araneus ventricosus genome elucidates the spidroin gene catalogue.</title>
        <authorList>
            <person name="Kono N."/>
            <person name="Nakamura H."/>
            <person name="Ohtoshi R."/>
            <person name="Moran D.A.P."/>
            <person name="Shinohara A."/>
            <person name="Yoshida Y."/>
            <person name="Fujiwara M."/>
            <person name="Mori M."/>
            <person name="Tomita M."/>
            <person name="Arakawa K."/>
        </authorList>
    </citation>
    <scope>NUCLEOTIDE SEQUENCE [LARGE SCALE GENOMIC DNA]</scope>
</reference>
<dbReference type="EMBL" id="BGPR01014175">
    <property type="protein sequence ID" value="GBN64058.1"/>
    <property type="molecule type" value="Genomic_DNA"/>
</dbReference>
<evidence type="ECO:0000313" key="3">
    <source>
        <dbReference type="Proteomes" id="UP000499080"/>
    </source>
</evidence>